<dbReference type="SUPFAM" id="SSF53098">
    <property type="entry name" value="Ribonuclease H-like"/>
    <property type="match status" value="1"/>
</dbReference>
<dbReference type="Gene3D" id="3.30.420.10">
    <property type="entry name" value="Ribonuclease H-like superfamily/Ribonuclease H"/>
    <property type="match status" value="1"/>
</dbReference>
<keyword evidence="2" id="KW-0548">Nucleotidyltransferase</keyword>
<protein>
    <submittedName>
        <fullName evidence="2">Reverse transcriptase (RNA-dependent DNA polymerase)</fullName>
    </submittedName>
</protein>
<dbReference type="GO" id="GO:0003964">
    <property type="term" value="F:RNA-directed DNA polymerase activity"/>
    <property type="evidence" value="ECO:0007669"/>
    <property type="project" value="UniProtKB-KW"/>
</dbReference>
<keyword evidence="2" id="KW-0808">Transferase</keyword>
<evidence type="ECO:0000313" key="3">
    <source>
        <dbReference type="Proteomes" id="UP001307889"/>
    </source>
</evidence>
<reference evidence="2 3" key="1">
    <citation type="submission" date="2023-09" db="EMBL/GenBank/DDBJ databases">
        <title>Nesidiocoris tenuis whole genome shotgun sequence.</title>
        <authorList>
            <person name="Shibata T."/>
            <person name="Shimoda M."/>
            <person name="Kobayashi T."/>
            <person name="Uehara T."/>
        </authorList>
    </citation>
    <scope>NUCLEOTIDE SEQUENCE [LARGE SCALE GENOMIC DNA]</scope>
    <source>
        <strain evidence="2 3">Japan</strain>
    </source>
</reference>
<proteinExistence type="predicted"/>
<dbReference type="PANTHER" id="PTHR38681">
    <property type="entry name" value="RETROVIRUS-RELATED POL POLYPROTEIN FROM TRANSPOSON 412-LIKE PROTEIN-RELATED"/>
    <property type="match status" value="1"/>
</dbReference>
<evidence type="ECO:0000313" key="2">
    <source>
        <dbReference type="EMBL" id="BES87371.1"/>
    </source>
</evidence>
<keyword evidence="2" id="KW-0695">RNA-directed DNA polymerase</keyword>
<organism evidence="2 3">
    <name type="scientific">Nesidiocoris tenuis</name>
    <dbReference type="NCBI Taxonomy" id="355587"/>
    <lineage>
        <taxon>Eukaryota</taxon>
        <taxon>Metazoa</taxon>
        <taxon>Ecdysozoa</taxon>
        <taxon>Arthropoda</taxon>
        <taxon>Hexapoda</taxon>
        <taxon>Insecta</taxon>
        <taxon>Pterygota</taxon>
        <taxon>Neoptera</taxon>
        <taxon>Paraneoptera</taxon>
        <taxon>Hemiptera</taxon>
        <taxon>Heteroptera</taxon>
        <taxon>Panheteroptera</taxon>
        <taxon>Cimicomorpha</taxon>
        <taxon>Miridae</taxon>
        <taxon>Dicyphina</taxon>
        <taxon>Nesidiocoris</taxon>
    </lineage>
</organism>
<sequence length="336" mass="38723">MNRDIVKWAKACIPCQKSKITRHVKSPLGKYPEVDQRFDVVHIDIVGPLPISDGYLYCLTCIDRFSSWVEVIPLKNIDAETVAKNFFKEWIARFGTPLRIHCDQGRQFMSELFSSLAKLCGSQIQRTTPYHPQAQGKIERFHRTLKAAIRAHGQKKWTEVLPTILLGIRASIKLDANASIAEILYGMPLRLPGDFFNETSALEEDPQEFVRELKKRMEELKPTPETQKSRFSPFVHKELMKSKHVFVRIDRMKPSLTHPYEGPFEVVERTPKFFTLKMKGADVNISVDRLKPAFIAVPDDFKEEDVQDERKSKVEEKKMILRSGKRVSFCSSLEGE</sequence>
<feature type="domain" description="Integrase catalytic" evidence="1">
    <location>
        <begin position="28"/>
        <end position="200"/>
    </location>
</feature>
<gene>
    <name evidence="2" type="ORF">NTJ_00176</name>
</gene>
<dbReference type="PANTHER" id="PTHR38681:SF1">
    <property type="entry name" value="RETROVIRUS-RELATED POL POLYPROTEIN FROM TRANSPOSON 412-LIKE PROTEIN"/>
    <property type="match status" value="1"/>
</dbReference>
<dbReference type="InterPro" id="IPR036397">
    <property type="entry name" value="RNaseH_sf"/>
</dbReference>
<evidence type="ECO:0000259" key="1">
    <source>
        <dbReference type="PROSITE" id="PS50994"/>
    </source>
</evidence>
<dbReference type="EMBL" id="AP028909">
    <property type="protein sequence ID" value="BES87371.1"/>
    <property type="molecule type" value="Genomic_DNA"/>
</dbReference>
<dbReference type="InterPro" id="IPR012337">
    <property type="entry name" value="RNaseH-like_sf"/>
</dbReference>
<name>A0ABN7A5F5_9HEMI</name>
<dbReference type="InterPro" id="IPR001584">
    <property type="entry name" value="Integrase_cat-core"/>
</dbReference>
<keyword evidence="3" id="KW-1185">Reference proteome</keyword>
<dbReference type="Pfam" id="PF00665">
    <property type="entry name" value="rve"/>
    <property type="match status" value="1"/>
</dbReference>
<accession>A0ABN7A5F5</accession>
<dbReference type="PROSITE" id="PS50994">
    <property type="entry name" value="INTEGRASE"/>
    <property type="match status" value="1"/>
</dbReference>
<dbReference type="Proteomes" id="UP001307889">
    <property type="component" value="Chromosome 1"/>
</dbReference>